<reference evidence="7 8" key="1">
    <citation type="submission" date="2020-06" db="EMBL/GenBank/DDBJ databases">
        <authorList>
            <consortium name="Wellcome Sanger Institute Data Sharing"/>
        </authorList>
    </citation>
    <scope>NUCLEOTIDE SEQUENCE [LARGE SCALE GENOMIC DNA]</scope>
</reference>
<keyword evidence="8" id="KW-1185">Reference proteome</keyword>
<comment type="caution">
    <text evidence="6">Was originally thought to be an N(6)-adenine-specific DNA methyltransferase based on primary sequence and predicted secondary structure.</text>
</comment>
<dbReference type="GO" id="GO:0003676">
    <property type="term" value="F:nucleic acid binding"/>
    <property type="evidence" value="ECO:0007669"/>
    <property type="project" value="InterPro"/>
</dbReference>
<evidence type="ECO:0000256" key="6">
    <source>
        <dbReference type="HAMAP-Rule" id="MF_03187"/>
    </source>
</evidence>
<dbReference type="PANTHER" id="PTHR13200">
    <property type="entry name" value="EEF1A LYSINE METHYLTRANSFERASE 1"/>
    <property type="match status" value="1"/>
</dbReference>
<evidence type="ECO:0000256" key="2">
    <source>
        <dbReference type="ARBA" id="ARBA00022490"/>
    </source>
</evidence>
<dbReference type="AlphaFoldDB" id="A0AAY4DSC6"/>
<gene>
    <name evidence="6 7" type="primary">EEF1AKMT1</name>
    <name evidence="6" type="synonym">N6AMT2</name>
</gene>
<dbReference type="GO" id="GO:0016279">
    <property type="term" value="F:protein-lysine N-methyltransferase activity"/>
    <property type="evidence" value="ECO:0007669"/>
    <property type="project" value="UniProtKB-UniRule"/>
</dbReference>
<dbReference type="GO" id="GO:0005737">
    <property type="term" value="C:cytoplasm"/>
    <property type="evidence" value="ECO:0007669"/>
    <property type="project" value="UniProtKB-SubCell"/>
</dbReference>
<dbReference type="InterPro" id="IPR002052">
    <property type="entry name" value="DNA_methylase_N6_adenine_CS"/>
</dbReference>
<keyword evidence="4 6" id="KW-0808">Transferase</keyword>
<dbReference type="SUPFAM" id="SSF53335">
    <property type="entry name" value="S-adenosyl-L-methionine-dependent methyltransferases"/>
    <property type="match status" value="1"/>
</dbReference>
<dbReference type="Ensembl" id="ENSDCDT00010058582.1">
    <property type="protein sequence ID" value="ENSDCDP00010048250.1"/>
    <property type="gene ID" value="ENSDCDG00010029101.1"/>
</dbReference>
<dbReference type="InterPro" id="IPR019369">
    <property type="entry name" value="Efm5/EEF1AKMT1"/>
</dbReference>
<comment type="subcellular location">
    <subcellularLocation>
        <location evidence="1 6">Cytoplasm</location>
    </subcellularLocation>
</comment>
<evidence type="ECO:0000256" key="3">
    <source>
        <dbReference type="ARBA" id="ARBA00022603"/>
    </source>
</evidence>
<proteinExistence type="inferred from homology"/>
<evidence type="ECO:0000313" key="7">
    <source>
        <dbReference type="Ensembl" id="ENSDCDP00010048250.1"/>
    </source>
</evidence>
<evidence type="ECO:0000256" key="5">
    <source>
        <dbReference type="ARBA" id="ARBA00049497"/>
    </source>
</evidence>
<sequence>MGDSDDDVPGLSAEATAALREFYAEQRGRQEPAGGPERLYSVGAVQEDWRMSQFWYDDETAKRLAEEIIQQAGKGGRIACLSSPSVYQRVKRLDLDGSGDVSVVLLEYDRRFSAYGDEFIYYDYNDPLCLPENAAPHSFDIVVADPPYLSEECLSKVATTVKFLSKGKILLCTGAIMEEHAEKLMGLKMCKFLPKHSHNLGNEFRCYVNYESHLLL</sequence>
<dbReference type="GO" id="GO:0032259">
    <property type="term" value="P:methylation"/>
    <property type="evidence" value="ECO:0007669"/>
    <property type="project" value="UniProtKB-KW"/>
</dbReference>
<comment type="catalytic activity">
    <reaction evidence="5">
        <text>L-lysyl-[protein] + 3 S-adenosyl-L-methionine = N(6),N(6),N(6)-trimethyl-L-lysyl-[protein] + 3 S-adenosyl-L-homocysteine + 3 H(+)</text>
        <dbReference type="Rhea" id="RHEA:54192"/>
        <dbReference type="Rhea" id="RHEA-COMP:9752"/>
        <dbReference type="Rhea" id="RHEA-COMP:13826"/>
        <dbReference type="ChEBI" id="CHEBI:15378"/>
        <dbReference type="ChEBI" id="CHEBI:29969"/>
        <dbReference type="ChEBI" id="CHEBI:57856"/>
        <dbReference type="ChEBI" id="CHEBI:59789"/>
        <dbReference type="ChEBI" id="CHEBI:61961"/>
    </reaction>
    <physiologicalReaction direction="left-to-right" evidence="5">
        <dbReference type="Rhea" id="RHEA:54193"/>
    </physiologicalReaction>
</comment>
<reference evidence="7" key="3">
    <citation type="submission" date="2025-09" db="UniProtKB">
        <authorList>
            <consortium name="Ensembl"/>
        </authorList>
    </citation>
    <scope>IDENTIFICATION</scope>
</reference>
<comment type="similarity">
    <text evidence="6">Belongs to the class I-like SAM-binding methyltransferase superfamily. EFM5 family.</text>
</comment>
<comment type="function">
    <text evidence="6">Protein-lysine methyltransferase that selectively catalyzes the trimethylation of EEF1A at 'Lys-79'.</text>
</comment>
<dbReference type="GeneID" id="114797132"/>
<dbReference type="EC" id="2.1.1.-" evidence="6"/>
<dbReference type="HAMAP" id="MF_03187">
    <property type="entry name" value="Methyltr_EFM5"/>
    <property type="match status" value="1"/>
</dbReference>
<dbReference type="PANTHER" id="PTHR13200:SF0">
    <property type="entry name" value="EEF1A LYSINE METHYLTRANSFERASE 1"/>
    <property type="match status" value="1"/>
</dbReference>
<protein>
    <recommendedName>
        <fullName evidence="6">EEF1A lysine methyltransferase 1</fullName>
        <ecNumber evidence="6">2.1.1.-</ecNumber>
    </recommendedName>
    <alternativeName>
        <fullName evidence="6">N(6)-adenine-specific DNA methyltransferase 2</fullName>
    </alternativeName>
    <alternativeName>
        <fullName evidence="6">Protein-lysine N-methyltransferase N6AMT2</fullName>
    </alternativeName>
</protein>
<name>A0AAY4DSC6_9TELE</name>
<organism evidence="7 8">
    <name type="scientific">Denticeps clupeoides</name>
    <name type="common">denticle herring</name>
    <dbReference type="NCBI Taxonomy" id="299321"/>
    <lineage>
        <taxon>Eukaryota</taxon>
        <taxon>Metazoa</taxon>
        <taxon>Chordata</taxon>
        <taxon>Craniata</taxon>
        <taxon>Vertebrata</taxon>
        <taxon>Euteleostomi</taxon>
        <taxon>Actinopterygii</taxon>
        <taxon>Neopterygii</taxon>
        <taxon>Teleostei</taxon>
        <taxon>Clupei</taxon>
        <taxon>Clupeiformes</taxon>
        <taxon>Denticipitoidei</taxon>
        <taxon>Denticipitidae</taxon>
        <taxon>Denticeps</taxon>
    </lineage>
</organism>
<accession>A0AAY4DSC6</accession>
<evidence type="ECO:0000313" key="8">
    <source>
        <dbReference type="Proteomes" id="UP000694580"/>
    </source>
</evidence>
<keyword evidence="2 6" id="KW-0963">Cytoplasm</keyword>
<evidence type="ECO:0000256" key="4">
    <source>
        <dbReference type="ARBA" id="ARBA00022679"/>
    </source>
</evidence>
<dbReference type="GeneTree" id="ENSGT00390000016366"/>
<evidence type="ECO:0000256" key="1">
    <source>
        <dbReference type="ARBA" id="ARBA00004496"/>
    </source>
</evidence>
<keyword evidence="3 6" id="KW-0489">Methyltransferase</keyword>
<dbReference type="RefSeq" id="XP_028847630.1">
    <property type="nucleotide sequence ID" value="XM_028991797.1"/>
</dbReference>
<reference evidence="7" key="2">
    <citation type="submission" date="2025-08" db="UniProtKB">
        <authorList>
            <consortium name="Ensembl"/>
        </authorList>
    </citation>
    <scope>IDENTIFICATION</scope>
</reference>
<dbReference type="Pfam" id="PF10237">
    <property type="entry name" value="N6-adenineMlase"/>
    <property type="match status" value="1"/>
</dbReference>
<dbReference type="InterPro" id="IPR029063">
    <property type="entry name" value="SAM-dependent_MTases_sf"/>
</dbReference>
<dbReference type="InterPro" id="IPR041370">
    <property type="entry name" value="Mlase_EEF1AKMT1/ZCCHC4"/>
</dbReference>
<dbReference type="Proteomes" id="UP000694580">
    <property type="component" value="Chromosome 9"/>
</dbReference>
<dbReference type="PROSITE" id="PS00092">
    <property type="entry name" value="N6_MTASE"/>
    <property type="match status" value="1"/>
</dbReference>